<dbReference type="PANTHER" id="PTHR34129">
    <property type="entry name" value="BLR1139 PROTEIN"/>
    <property type="match status" value="1"/>
</dbReference>
<feature type="compositionally biased region" description="Polar residues" evidence="1">
    <location>
        <begin position="208"/>
        <end position="217"/>
    </location>
</feature>
<feature type="compositionally biased region" description="Low complexity" evidence="1">
    <location>
        <begin position="478"/>
        <end position="487"/>
    </location>
</feature>
<dbReference type="Gene3D" id="3.20.170.20">
    <property type="entry name" value="Protein of unknown function DUF952"/>
    <property type="match status" value="1"/>
</dbReference>
<comment type="caution">
    <text evidence="2">The sequence shown here is derived from an EMBL/GenBank/DDBJ whole genome shotgun (WGS) entry which is preliminary data.</text>
</comment>
<evidence type="ECO:0000313" key="2">
    <source>
        <dbReference type="EMBL" id="KAF5871357.1"/>
    </source>
</evidence>
<accession>A0A8H6APM0</accession>
<feature type="region of interest" description="Disordered" evidence="1">
    <location>
        <begin position="193"/>
        <end position="222"/>
    </location>
</feature>
<feature type="compositionally biased region" description="Low complexity" evidence="1">
    <location>
        <begin position="417"/>
        <end position="428"/>
    </location>
</feature>
<dbReference type="GeneID" id="59261933"/>
<proteinExistence type="predicted"/>
<feature type="compositionally biased region" description="Low complexity" evidence="1">
    <location>
        <begin position="512"/>
        <end position="526"/>
    </location>
</feature>
<feature type="compositionally biased region" description="Polar residues" evidence="1">
    <location>
        <begin position="488"/>
        <end position="511"/>
    </location>
</feature>
<gene>
    <name evidence="2" type="ORF">Bfra_007872</name>
</gene>
<feature type="compositionally biased region" description="Polar residues" evidence="1">
    <location>
        <begin position="527"/>
        <end position="540"/>
    </location>
</feature>
<dbReference type="Pfam" id="PF06108">
    <property type="entry name" value="DUF952"/>
    <property type="match status" value="1"/>
</dbReference>
<feature type="region of interest" description="Disordered" evidence="1">
    <location>
        <begin position="651"/>
        <end position="676"/>
    </location>
</feature>
<feature type="region of interest" description="Disordered" evidence="1">
    <location>
        <begin position="478"/>
        <end position="580"/>
    </location>
</feature>
<keyword evidence="3" id="KW-1185">Reference proteome</keyword>
<feature type="region of interest" description="Disordered" evidence="1">
    <location>
        <begin position="413"/>
        <end position="433"/>
    </location>
</feature>
<name>A0A8H6APM0_9HELO</name>
<dbReference type="OrthoDB" id="3551558at2759"/>
<feature type="compositionally biased region" description="Polar residues" evidence="1">
    <location>
        <begin position="549"/>
        <end position="580"/>
    </location>
</feature>
<reference evidence="2 3" key="1">
    <citation type="journal article" date="2020" name="Phytopathology">
        <title>A high-quality genome resource of Botrytis fragariae, a new and rapidly spreading fungal pathogen causing strawberry gray mold in the U.S.A.</title>
        <authorList>
            <person name="Wu Y."/>
            <person name="Saski C.A."/>
            <person name="Schnabel G."/>
            <person name="Xiao S."/>
            <person name="Hu M."/>
        </authorList>
    </citation>
    <scope>NUCLEOTIDE SEQUENCE [LARGE SCALE GENOMIC DNA]</scope>
    <source>
        <strain evidence="2 3">BVB16</strain>
    </source>
</reference>
<evidence type="ECO:0000313" key="3">
    <source>
        <dbReference type="Proteomes" id="UP000531561"/>
    </source>
</evidence>
<dbReference type="RefSeq" id="XP_037190304.1">
    <property type="nucleotide sequence ID" value="XM_037338241.1"/>
</dbReference>
<sequence>MTSTYPTYIYKIIPSDAKPTSPLPEVLPVSDLDKRDGFVHCSTSKQLLRTLNAFFSNESHVYILRIKYEQVAPYIKWENAVGKQPEEIGGCWDTEGQAGFFPHIYNGLKVGKEEVDEVGEWRRGNEAYCIGSLIISNPKYIVLQIEVESNCLLQTTSMSEDINISITTDKDLIIAGGTVDEQAALGELNNDVLSGVPPLNNDEMPDTPKSSSTNNPPNKDYNYVDTEKVKRYTCPSCKKTYTTTHESMSHIAPVDMEQEEVLKCPHCEVPSVRETLEFTEEIIEARPKRNYTPISREEKRFLCPHCKRAFNTTLETMLTLIPVITEQGELRTCLYCQKASLKTTLESNYDTMFRESPHMPIQANENSSSNINIQPSRQPSSPDQASTGTPSSQILEEIIHTPAIQSITNQYPAFQPSSDEQSASDSNSHQQPTFQSDLYQQPISQPTLHQQQLAFQITLDQISAIQDITNQHPAFQFPFDQQPAFQPSSYEQPASDSNSHQPPAFQSNLNRQSVSQSSFKQQSTFSPTRHQQPAFQSNPFGQPIVRPTLDQQQPAVHPNSNQESTFGPNTDQQLASNPSSRIDPFESFRCRYCGMGFYSFRGLSLHRARGCESRVWYFCPERSCDFHRDEKKGFSQSSNWRRHLRERHKYPHNSGVSQTYRGEVRDPNEPSGWRAL</sequence>
<dbReference type="PANTHER" id="PTHR34129:SF1">
    <property type="entry name" value="DUF952 DOMAIN-CONTAINING PROTEIN"/>
    <property type="match status" value="1"/>
</dbReference>
<dbReference type="SUPFAM" id="SSF56399">
    <property type="entry name" value="ADP-ribosylation"/>
    <property type="match status" value="1"/>
</dbReference>
<feature type="region of interest" description="Disordered" evidence="1">
    <location>
        <begin position="360"/>
        <end position="391"/>
    </location>
</feature>
<dbReference type="EMBL" id="JABFCT010000012">
    <property type="protein sequence ID" value="KAF5871357.1"/>
    <property type="molecule type" value="Genomic_DNA"/>
</dbReference>
<dbReference type="AlphaFoldDB" id="A0A8H6APM0"/>
<protein>
    <submittedName>
        <fullName evidence="2">Putative swi snf complex subunit snf59 protein</fullName>
    </submittedName>
</protein>
<feature type="compositionally biased region" description="Polar residues" evidence="1">
    <location>
        <begin position="363"/>
        <end position="391"/>
    </location>
</feature>
<dbReference type="InterPro" id="IPR009297">
    <property type="entry name" value="DUF952"/>
</dbReference>
<dbReference type="Proteomes" id="UP000531561">
    <property type="component" value="Unassembled WGS sequence"/>
</dbReference>
<evidence type="ECO:0000256" key="1">
    <source>
        <dbReference type="SAM" id="MobiDB-lite"/>
    </source>
</evidence>
<organism evidence="2 3">
    <name type="scientific">Botrytis fragariae</name>
    <dbReference type="NCBI Taxonomy" id="1964551"/>
    <lineage>
        <taxon>Eukaryota</taxon>
        <taxon>Fungi</taxon>
        <taxon>Dikarya</taxon>
        <taxon>Ascomycota</taxon>
        <taxon>Pezizomycotina</taxon>
        <taxon>Leotiomycetes</taxon>
        <taxon>Helotiales</taxon>
        <taxon>Sclerotiniaceae</taxon>
        <taxon>Botrytis</taxon>
    </lineage>
</organism>